<dbReference type="PROSITE" id="PS50005">
    <property type="entry name" value="TPR"/>
    <property type="match status" value="2"/>
</dbReference>
<reference evidence="2 4" key="1">
    <citation type="submission" date="2019-07" db="EMBL/GenBank/DDBJ databases">
        <title>Genome sequencing of Bacteroides fragilis.</title>
        <authorList>
            <person name="Galasyn E.V."/>
            <person name="Ruoff K.L."/>
            <person name="Price C.E."/>
            <person name="Valls R.A."/>
            <person name="O'Toole G.A."/>
        </authorList>
    </citation>
    <scope>NUCLEOTIDE SEQUENCE [LARGE SCALE GENOMIC DNA]</scope>
    <source>
        <strain evidence="2 4">AD135F_1B</strain>
    </source>
</reference>
<feature type="repeat" description="TPR" evidence="1">
    <location>
        <begin position="278"/>
        <end position="311"/>
    </location>
</feature>
<dbReference type="SUPFAM" id="SSF48452">
    <property type="entry name" value="TPR-like"/>
    <property type="match status" value="4"/>
</dbReference>
<evidence type="ECO:0000313" key="3">
    <source>
        <dbReference type="EMBL" id="TWV46235.1"/>
    </source>
</evidence>
<dbReference type="InterPro" id="IPR011990">
    <property type="entry name" value="TPR-like_helical_dom_sf"/>
</dbReference>
<dbReference type="SMART" id="SM00028">
    <property type="entry name" value="TPR"/>
    <property type="match status" value="8"/>
</dbReference>
<dbReference type="Proteomes" id="UP000315444">
    <property type="component" value="Unassembled WGS sequence"/>
</dbReference>
<dbReference type="Pfam" id="PF14559">
    <property type="entry name" value="TPR_19"/>
    <property type="match status" value="1"/>
</dbReference>
<dbReference type="InterPro" id="IPR019734">
    <property type="entry name" value="TPR_rpt"/>
</dbReference>
<evidence type="ECO:0000313" key="4">
    <source>
        <dbReference type="Proteomes" id="UP000315444"/>
    </source>
</evidence>
<protein>
    <submittedName>
        <fullName evidence="3">Tetratricopeptide repeat protein</fullName>
    </submittedName>
</protein>
<organism evidence="3 5">
    <name type="scientific">Bacteroides fragilis</name>
    <dbReference type="NCBI Taxonomy" id="817"/>
    <lineage>
        <taxon>Bacteria</taxon>
        <taxon>Pseudomonadati</taxon>
        <taxon>Bacteroidota</taxon>
        <taxon>Bacteroidia</taxon>
        <taxon>Bacteroidales</taxon>
        <taxon>Bacteroidaceae</taxon>
        <taxon>Bacteroides</taxon>
    </lineage>
</organism>
<evidence type="ECO:0000313" key="2">
    <source>
        <dbReference type="EMBL" id="TWV39500.1"/>
    </source>
</evidence>
<dbReference type="Proteomes" id="UP000319026">
    <property type="component" value="Unassembled WGS sequence"/>
</dbReference>
<comment type="caution">
    <text evidence="3">The sequence shown here is derived from an EMBL/GenBank/DDBJ whole genome shotgun (WGS) entry which is preliminary data.</text>
</comment>
<dbReference type="Pfam" id="PF13424">
    <property type="entry name" value="TPR_12"/>
    <property type="match status" value="1"/>
</dbReference>
<dbReference type="Gene3D" id="1.25.40.10">
    <property type="entry name" value="Tetratricopeptide repeat domain"/>
    <property type="match status" value="3"/>
</dbReference>
<dbReference type="EMBL" id="VOHV01000009">
    <property type="protein sequence ID" value="TWV39500.1"/>
    <property type="molecule type" value="Genomic_DNA"/>
</dbReference>
<accession>A0A5C6JEJ9</accession>
<proteinExistence type="predicted"/>
<dbReference type="EMBL" id="VOHT01000009">
    <property type="protein sequence ID" value="TWV46235.1"/>
    <property type="molecule type" value="Genomic_DNA"/>
</dbReference>
<dbReference type="AlphaFoldDB" id="A0A5C6JEJ9"/>
<name>A0A5C6JEJ9_BACFG</name>
<dbReference type="Pfam" id="PF13181">
    <property type="entry name" value="TPR_8"/>
    <property type="match status" value="1"/>
</dbReference>
<reference evidence="3 5" key="2">
    <citation type="submission" date="2019-07" db="EMBL/GenBank/DDBJ databases">
        <title>Genome Sequencing of Bacteroides fragilis.</title>
        <authorList>
            <person name="Pinto K.M."/>
            <person name="Ruoff K.L."/>
            <person name="Price C.E."/>
            <person name="Valls R.A."/>
            <person name="O'Toole G.A."/>
        </authorList>
    </citation>
    <scope>NUCLEOTIDE SEQUENCE [LARGE SCALE GENOMIC DNA]</scope>
    <source>
        <strain evidence="3 5">AD135F_3B</strain>
    </source>
</reference>
<keyword evidence="1" id="KW-0802">TPR repeat</keyword>
<dbReference type="PANTHER" id="PTHR12558">
    <property type="entry name" value="CELL DIVISION CYCLE 16,23,27"/>
    <property type="match status" value="1"/>
</dbReference>
<sequence>MLIKLGRKNSPSERERELQNLIAQYEAVKAKNESLYLDGDQLADIADLYASERKFKEAQEVITYGLGLHPGHTDLMVEQAYLFLDLNQPQKAKEVAELITDTYSSNVKLLLAELLLNEGKLDAADQMLDSIEEEEKNDLGILVDIVYLYTDLGYPEKGVQWLKRGAEMYKDDEDFLAATADCYGAAGAEYIEQAIVVFNKLIDKNPYNPAYWVGLAKCQFATKDFDKAIESCDFAIAADEEFGEAHIIKAHSLFHLENIEGAIVEYRKALKYKTLSPEFTYMFIGLAYTQQENWAEANESYSMALRAIEENGNGSSPLLSDIYSNKALCASRQGDSEEAHRLCRLAKELAPQDAEPYLLEGRIYMEEDNFDLARAEWALALRYAPEADTWMEIGNYSLEFRMLENARFCFEQVLEEDPEYPKICEQLAAVCLVLQDHEGFKKYNAMSGDSINLDSLRDTILEMGVDGEQMLRELDDFLKDEK</sequence>
<evidence type="ECO:0000256" key="1">
    <source>
        <dbReference type="PROSITE-ProRule" id="PRU00339"/>
    </source>
</evidence>
<gene>
    <name evidence="3" type="ORF">FSA03_18560</name>
    <name evidence="2" type="ORF">FSA06_19555</name>
</gene>
<feature type="repeat" description="TPR" evidence="1">
    <location>
        <begin position="387"/>
        <end position="420"/>
    </location>
</feature>
<dbReference type="PANTHER" id="PTHR12558:SF13">
    <property type="entry name" value="CELL DIVISION CYCLE PROTEIN 27 HOMOLOG"/>
    <property type="match status" value="1"/>
</dbReference>
<evidence type="ECO:0000313" key="5">
    <source>
        <dbReference type="Proteomes" id="UP000319026"/>
    </source>
</evidence>